<reference evidence="9 10" key="1">
    <citation type="submission" date="2017-09" db="EMBL/GenBank/DDBJ databases">
        <title>Genomic, metabolic, and phenotypic characteristics of bacterial isolates from the natural microbiome of the model nematode Caenorhabditis elegans.</title>
        <authorList>
            <person name="Zimmermann J."/>
            <person name="Obeng N."/>
            <person name="Yang W."/>
            <person name="Obeng O."/>
            <person name="Kissoyan K."/>
            <person name="Pees B."/>
            <person name="Dirksen P."/>
            <person name="Hoppner M."/>
            <person name="Franke A."/>
            <person name="Rosenstiel P."/>
            <person name="Leippe M."/>
            <person name="Dierking K."/>
            <person name="Kaleta C."/>
            <person name="Schulenburg H."/>
        </authorList>
    </citation>
    <scope>NUCLEOTIDE SEQUENCE [LARGE SCALE GENOMIC DNA]</scope>
    <source>
        <strain evidence="9 10">MYb73</strain>
    </source>
</reference>
<evidence type="ECO:0000259" key="8">
    <source>
        <dbReference type="PROSITE" id="PS50893"/>
    </source>
</evidence>
<keyword evidence="6" id="KW-1278">Translocase</keyword>
<evidence type="ECO:0000256" key="5">
    <source>
        <dbReference type="ARBA" id="ARBA00022840"/>
    </source>
</evidence>
<keyword evidence="3" id="KW-0547">Nucleotide-binding</keyword>
<evidence type="ECO:0000313" key="9">
    <source>
        <dbReference type="EMBL" id="AVJ27470.1"/>
    </source>
</evidence>
<dbReference type="NCBIfam" id="TIGR01189">
    <property type="entry name" value="ccmA"/>
    <property type="match status" value="1"/>
</dbReference>
<dbReference type="PANTHER" id="PTHR43499:SF1">
    <property type="entry name" value="ABC TRANSPORTER I FAMILY MEMBER 1"/>
    <property type="match status" value="1"/>
</dbReference>
<dbReference type="RefSeq" id="WP_105238347.1">
    <property type="nucleotide sequence ID" value="NZ_CP023270.1"/>
</dbReference>
<dbReference type="InterPro" id="IPR003439">
    <property type="entry name" value="ABC_transporter-like_ATP-bd"/>
</dbReference>
<feature type="domain" description="ABC transporter" evidence="8">
    <location>
        <begin position="1"/>
        <end position="224"/>
    </location>
</feature>
<keyword evidence="10" id="KW-1185">Reference proteome</keyword>
<dbReference type="EMBL" id="CP023270">
    <property type="protein sequence ID" value="AVJ27470.1"/>
    <property type="molecule type" value="Genomic_DNA"/>
</dbReference>
<evidence type="ECO:0000256" key="2">
    <source>
        <dbReference type="ARBA" id="ARBA00022475"/>
    </source>
</evidence>
<name>A0A2S0I607_9BURK</name>
<dbReference type="InterPro" id="IPR003593">
    <property type="entry name" value="AAA+_ATPase"/>
</dbReference>
<keyword evidence="2" id="KW-1003">Cell membrane</keyword>
<dbReference type="Pfam" id="PF00005">
    <property type="entry name" value="ABC_tran"/>
    <property type="match status" value="1"/>
</dbReference>
<dbReference type="PROSITE" id="PS50893">
    <property type="entry name" value="ABC_TRANSPORTER_2"/>
    <property type="match status" value="1"/>
</dbReference>
<proteinExistence type="predicted"/>
<evidence type="ECO:0000313" key="10">
    <source>
        <dbReference type="Proteomes" id="UP000239477"/>
    </source>
</evidence>
<dbReference type="GO" id="GO:0017004">
    <property type="term" value="P:cytochrome complex assembly"/>
    <property type="evidence" value="ECO:0007669"/>
    <property type="project" value="UniProtKB-KW"/>
</dbReference>
<dbReference type="SUPFAM" id="SSF52540">
    <property type="entry name" value="P-loop containing nucleoside triphosphate hydrolases"/>
    <property type="match status" value="1"/>
</dbReference>
<gene>
    <name evidence="9" type="primary">ccmA</name>
    <name evidence="9" type="ORF">CLM73_10315</name>
</gene>
<dbReference type="SMART" id="SM00382">
    <property type="entry name" value="AAA"/>
    <property type="match status" value="1"/>
</dbReference>
<keyword evidence="4" id="KW-0201">Cytochrome c-type biogenesis</keyword>
<keyword evidence="1" id="KW-0813">Transport</keyword>
<sequence length="224" mass="22891">MRPADAPLPVLSARGLVSRRGGAGAVDFDLHAGQLLNVQGANGSGKTSLLRMLAGLLRPLDGGIFDPDGDIRRDPAAHFARTAYLGHGNGLSGDLTALENLRCSLHVAGTPRHDDAIAACLDDWRLGACLHTPAARLSQGQGRRLALAAVVLGAKPLWLLDEPDAGLDAASLEQLAQALGAHLAAGGAAVVASHRAPGTPAHHTQTLNMDDYADAGNAVSVGIA</sequence>
<dbReference type="InterPro" id="IPR005895">
    <property type="entry name" value="ABC_transptr_haem_export_CcmA"/>
</dbReference>
<dbReference type="Proteomes" id="UP000239477">
    <property type="component" value="Chromosome"/>
</dbReference>
<dbReference type="InterPro" id="IPR027417">
    <property type="entry name" value="P-loop_NTPase"/>
</dbReference>
<dbReference type="GO" id="GO:0005524">
    <property type="term" value="F:ATP binding"/>
    <property type="evidence" value="ECO:0007669"/>
    <property type="project" value="UniProtKB-KW"/>
</dbReference>
<keyword evidence="5 9" id="KW-0067">ATP-binding</keyword>
<protein>
    <submittedName>
        <fullName evidence="9">Heme ABC exporter ATP-binding protein CcmA</fullName>
    </submittedName>
</protein>
<evidence type="ECO:0000256" key="7">
    <source>
        <dbReference type="ARBA" id="ARBA00023136"/>
    </source>
</evidence>
<dbReference type="AlphaFoldDB" id="A0A2S0I607"/>
<evidence type="ECO:0000256" key="6">
    <source>
        <dbReference type="ARBA" id="ARBA00022967"/>
    </source>
</evidence>
<dbReference type="Gene3D" id="3.40.50.300">
    <property type="entry name" value="P-loop containing nucleotide triphosphate hydrolases"/>
    <property type="match status" value="1"/>
</dbReference>
<dbReference type="PANTHER" id="PTHR43499">
    <property type="entry name" value="ABC TRANSPORTER I FAMILY MEMBER 1"/>
    <property type="match status" value="1"/>
</dbReference>
<evidence type="ECO:0000256" key="3">
    <source>
        <dbReference type="ARBA" id="ARBA00022741"/>
    </source>
</evidence>
<dbReference type="GO" id="GO:0022857">
    <property type="term" value="F:transmembrane transporter activity"/>
    <property type="evidence" value="ECO:0007669"/>
    <property type="project" value="InterPro"/>
</dbReference>
<accession>A0A2S0I607</accession>
<dbReference type="OrthoDB" id="9800654at2"/>
<dbReference type="GO" id="GO:0016887">
    <property type="term" value="F:ATP hydrolysis activity"/>
    <property type="evidence" value="ECO:0007669"/>
    <property type="project" value="InterPro"/>
</dbReference>
<evidence type="ECO:0000256" key="1">
    <source>
        <dbReference type="ARBA" id="ARBA00022448"/>
    </source>
</evidence>
<organism evidence="9 10">
    <name type="scientific">Achromobacter spanius</name>
    <dbReference type="NCBI Taxonomy" id="217203"/>
    <lineage>
        <taxon>Bacteria</taxon>
        <taxon>Pseudomonadati</taxon>
        <taxon>Pseudomonadota</taxon>
        <taxon>Betaproteobacteria</taxon>
        <taxon>Burkholderiales</taxon>
        <taxon>Alcaligenaceae</taxon>
        <taxon>Achromobacter</taxon>
    </lineage>
</organism>
<keyword evidence="7" id="KW-0472">Membrane</keyword>
<evidence type="ECO:0000256" key="4">
    <source>
        <dbReference type="ARBA" id="ARBA00022748"/>
    </source>
</evidence>